<evidence type="ECO:0000313" key="2">
    <source>
        <dbReference type="Proteomes" id="UP000001194"/>
    </source>
</evidence>
<name>B0DDB6_LACBS</name>
<sequence length="64" mass="6884">MLSLSITALVKSQMCAPEDRLYSPCARIKVIPTTSPSPLSPHSDSPHLTGVRAVAANRHMQWGA</sequence>
<evidence type="ECO:0000313" key="1">
    <source>
        <dbReference type="EMBL" id="EDR07588.1"/>
    </source>
</evidence>
<dbReference type="Proteomes" id="UP000001194">
    <property type="component" value="Unassembled WGS sequence"/>
</dbReference>
<accession>B0DDB6</accession>
<dbReference type="AlphaFoldDB" id="B0DDB6"/>
<dbReference type="HOGENOM" id="CLU_2868042_0_0_1"/>
<dbReference type="KEGG" id="lbc:LACBIDRAFT_298654"/>
<keyword evidence="2" id="KW-1185">Reference proteome</keyword>
<proteinExistence type="predicted"/>
<dbReference type="RefSeq" id="XP_001881980.1">
    <property type="nucleotide sequence ID" value="XM_001881945.1"/>
</dbReference>
<protein>
    <submittedName>
        <fullName evidence="1">Predicted protein</fullName>
    </submittedName>
</protein>
<gene>
    <name evidence="1" type="ORF">LACBIDRAFT_298654</name>
</gene>
<reference evidence="1 2" key="1">
    <citation type="journal article" date="2008" name="Nature">
        <title>The genome of Laccaria bicolor provides insights into mycorrhizal symbiosis.</title>
        <authorList>
            <person name="Martin F."/>
            <person name="Aerts A."/>
            <person name="Ahren D."/>
            <person name="Brun A."/>
            <person name="Danchin E.G.J."/>
            <person name="Duchaussoy F."/>
            <person name="Gibon J."/>
            <person name="Kohler A."/>
            <person name="Lindquist E."/>
            <person name="Pereda V."/>
            <person name="Salamov A."/>
            <person name="Shapiro H.J."/>
            <person name="Wuyts J."/>
            <person name="Blaudez D."/>
            <person name="Buee M."/>
            <person name="Brokstein P."/>
            <person name="Canbaeck B."/>
            <person name="Cohen D."/>
            <person name="Courty P.E."/>
            <person name="Coutinho P.M."/>
            <person name="Delaruelle C."/>
            <person name="Detter J.C."/>
            <person name="Deveau A."/>
            <person name="DiFazio S."/>
            <person name="Duplessis S."/>
            <person name="Fraissinet-Tachet L."/>
            <person name="Lucic E."/>
            <person name="Frey-Klett P."/>
            <person name="Fourrey C."/>
            <person name="Feussner I."/>
            <person name="Gay G."/>
            <person name="Grimwood J."/>
            <person name="Hoegger P.J."/>
            <person name="Jain P."/>
            <person name="Kilaru S."/>
            <person name="Labbe J."/>
            <person name="Lin Y.C."/>
            <person name="Legue V."/>
            <person name="Le Tacon F."/>
            <person name="Marmeisse R."/>
            <person name="Melayah D."/>
            <person name="Montanini B."/>
            <person name="Muratet M."/>
            <person name="Nehls U."/>
            <person name="Niculita-Hirzel H."/>
            <person name="Oudot-Le Secq M.P."/>
            <person name="Peter M."/>
            <person name="Quesneville H."/>
            <person name="Rajashekar B."/>
            <person name="Reich M."/>
            <person name="Rouhier N."/>
            <person name="Schmutz J."/>
            <person name="Yin T."/>
            <person name="Chalot M."/>
            <person name="Henrissat B."/>
            <person name="Kuees U."/>
            <person name="Lucas S."/>
            <person name="Van de Peer Y."/>
            <person name="Podila G.K."/>
            <person name="Polle A."/>
            <person name="Pukkila P.J."/>
            <person name="Richardson P.M."/>
            <person name="Rouze P."/>
            <person name="Sanders I.R."/>
            <person name="Stajich J.E."/>
            <person name="Tunlid A."/>
            <person name="Tuskan G."/>
            <person name="Grigoriev I.V."/>
        </authorList>
    </citation>
    <scope>NUCLEOTIDE SEQUENCE [LARGE SCALE GENOMIC DNA]</scope>
    <source>
        <strain evidence="2">S238N-H82 / ATCC MYA-4686</strain>
    </source>
</reference>
<organism evidence="2">
    <name type="scientific">Laccaria bicolor (strain S238N-H82 / ATCC MYA-4686)</name>
    <name type="common">Bicoloured deceiver</name>
    <name type="synonym">Laccaria laccata var. bicolor</name>
    <dbReference type="NCBI Taxonomy" id="486041"/>
    <lineage>
        <taxon>Eukaryota</taxon>
        <taxon>Fungi</taxon>
        <taxon>Dikarya</taxon>
        <taxon>Basidiomycota</taxon>
        <taxon>Agaricomycotina</taxon>
        <taxon>Agaricomycetes</taxon>
        <taxon>Agaricomycetidae</taxon>
        <taxon>Agaricales</taxon>
        <taxon>Agaricineae</taxon>
        <taxon>Hydnangiaceae</taxon>
        <taxon>Laccaria</taxon>
    </lineage>
</organism>
<dbReference type="InParanoid" id="B0DDB6"/>
<dbReference type="EMBL" id="DS547104">
    <property type="protein sequence ID" value="EDR07588.1"/>
    <property type="molecule type" value="Genomic_DNA"/>
</dbReference>
<dbReference type="GeneID" id="6077366"/>